<keyword evidence="2" id="KW-0813">Transport</keyword>
<accession>A0A8J6JD81</accession>
<evidence type="ECO:0000256" key="3">
    <source>
        <dbReference type="ARBA" id="ARBA00022741"/>
    </source>
</evidence>
<dbReference type="InterPro" id="IPR017871">
    <property type="entry name" value="ABC_transporter-like_CS"/>
</dbReference>
<evidence type="ECO:0000259" key="6">
    <source>
        <dbReference type="PROSITE" id="PS50893"/>
    </source>
</evidence>
<keyword evidence="8" id="KW-1185">Reference proteome</keyword>
<dbReference type="GO" id="GO:0015658">
    <property type="term" value="F:branched-chain amino acid transmembrane transporter activity"/>
    <property type="evidence" value="ECO:0007669"/>
    <property type="project" value="TreeGrafter"/>
</dbReference>
<dbReference type="SUPFAM" id="SSF52540">
    <property type="entry name" value="P-loop containing nucleoside triphosphate hydrolases"/>
    <property type="match status" value="1"/>
</dbReference>
<evidence type="ECO:0000313" key="8">
    <source>
        <dbReference type="Proteomes" id="UP000661435"/>
    </source>
</evidence>
<dbReference type="GO" id="GO:0015807">
    <property type="term" value="P:L-amino acid transport"/>
    <property type="evidence" value="ECO:0007669"/>
    <property type="project" value="TreeGrafter"/>
</dbReference>
<dbReference type="SMART" id="SM00382">
    <property type="entry name" value="AAA"/>
    <property type="match status" value="1"/>
</dbReference>
<evidence type="ECO:0000256" key="5">
    <source>
        <dbReference type="ARBA" id="ARBA00022970"/>
    </source>
</evidence>
<name>A0A8J6JD81_9FIRM</name>
<dbReference type="EMBL" id="JACOPP010000002">
    <property type="protein sequence ID" value="MBC5732554.1"/>
    <property type="molecule type" value="Genomic_DNA"/>
</dbReference>
<keyword evidence="4 7" id="KW-0067">ATP-binding</keyword>
<feature type="domain" description="ABC transporter" evidence="6">
    <location>
        <begin position="6"/>
        <end position="237"/>
    </location>
</feature>
<dbReference type="PANTHER" id="PTHR43820:SF4">
    <property type="entry name" value="HIGH-AFFINITY BRANCHED-CHAIN AMINO ACID TRANSPORT ATP-BINDING PROTEIN LIVF"/>
    <property type="match status" value="1"/>
</dbReference>
<sequence length="237" mass="25492">MSEPILKVEGVQAKYGDFVAVEEATLDVPQGIIVSVIGANGAGKSTLMDTIAGVHKPTAGTITFKGEDITGMPAEKVVLRGLSLVPQGSRCFIRMTVEDNLVMGSYPKAARAKVKDSLERVYELFPVLKEKRNDLSGSLSGGQRQMVAIGRALMTNPELVLFDEISLGLAPTIIKDIYARIKQISGEGMTVVLVEQDTKRAIKTGEISHVMLKGKVVLSGRSAELGEEEIKKAYFGL</sequence>
<dbReference type="GO" id="GO:0016887">
    <property type="term" value="F:ATP hydrolysis activity"/>
    <property type="evidence" value="ECO:0007669"/>
    <property type="project" value="InterPro"/>
</dbReference>
<gene>
    <name evidence="7" type="ORF">H8S57_02280</name>
</gene>
<evidence type="ECO:0000256" key="2">
    <source>
        <dbReference type="ARBA" id="ARBA00022448"/>
    </source>
</evidence>
<keyword evidence="5" id="KW-0029">Amino-acid transport</keyword>
<dbReference type="Proteomes" id="UP000661435">
    <property type="component" value="Unassembled WGS sequence"/>
</dbReference>
<dbReference type="InterPro" id="IPR052156">
    <property type="entry name" value="BCAA_Transport_ATP-bd_LivF"/>
</dbReference>
<dbReference type="Pfam" id="PF00005">
    <property type="entry name" value="ABC_tran"/>
    <property type="match status" value="1"/>
</dbReference>
<dbReference type="InterPro" id="IPR027417">
    <property type="entry name" value="P-loop_NTPase"/>
</dbReference>
<keyword evidence="3" id="KW-0547">Nucleotide-binding</keyword>
<evidence type="ECO:0000256" key="1">
    <source>
        <dbReference type="ARBA" id="ARBA00005417"/>
    </source>
</evidence>
<dbReference type="Gene3D" id="3.40.50.300">
    <property type="entry name" value="P-loop containing nucleotide triphosphate hydrolases"/>
    <property type="match status" value="1"/>
</dbReference>
<dbReference type="PROSITE" id="PS50893">
    <property type="entry name" value="ABC_TRANSPORTER_2"/>
    <property type="match status" value="1"/>
</dbReference>
<dbReference type="PROSITE" id="PS00211">
    <property type="entry name" value="ABC_TRANSPORTER_1"/>
    <property type="match status" value="1"/>
</dbReference>
<comment type="caution">
    <text evidence="7">The sequence shown here is derived from an EMBL/GenBank/DDBJ whole genome shotgun (WGS) entry which is preliminary data.</text>
</comment>
<protein>
    <submittedName>
        <fullName evidence="7">ABC transporter ATP-binding protein</fullName>
    </submittedName>
</protein>
<comment type="similarity">
    <text evidence="1">Belongs to the ABC transporter superfamily.</text>
</comment>
<dbReference type="CDD" id="cd03224">
    <property type="entry name" value="ABC_TM1139_LivF_branched"/>
    <property type="match status" value="1"/>
</dbReference>
<dbReference type="GO" id="GO:0005524">
    <property type="term" value="F:ATP binding"/>
    <property type="evidence" value="ECO:0007669"/>
    <property type="project" value="UniProtKB-KW"/>
</dbReference>
<dbReference type="InterPro" id="IPR003593">
    <property type="entry name" value="AAA+_ATPase"/>
</dbReference>
<dbReference type="InterPro" id="IPR003439">
    <property type="entry name" value="ABC_transporter-like_ATP-bd"/>
</dbReference>
<reference evidence="7" key="1">
    <citation type="submission" date="2020-08" db="EMBL/GenBank/DDBJ databases">
        <title>Genome public.</title>
        <authorList>
            <person name="Liu C."/>
            <person name="Sun Q."/>
        </authorList>
    </citation>
    <scope>NUCLEOTIDE SEQUENCE</scope>
    <source>
        <strain evidence="7">NSJ-51</strain>
    </source>
</reference>
<dbReference type="AlphaFoldDB" id="A0A8J6JD81"/>
<dbReference type="RefSeq" id="WP_186906453.1">
    <property type="nucleotide sequence ID" value="NZ_JACOPP010000002.1"/>
</dbReference>
<proteinExistence type="inferred from homology"/>
<dbReference type="PANTHER" id="PTHR43820">
    <property type="entry name" value="HIGH-AFFINITY BRANCHED-CHAIN AMINO ACID TRANSPORT ATP-BINDING PROTEIN LIVF"/>
    <property type="match status" value="1"/>
</dbReference>
<evidence type="ECO:0000256" key="4">
    <source>
        <dbReference type="ARBA" id="ARBA00022840"/>
    </source>
</evidence>
<evidence type="ECO:0000313" key="7">
    <source>
        <dbReference type="EMBL" id="MBC5732554.1"/>
    </source>
</evidence>
<organism evidence="7 8">
    <name type="scientific">Lawsonibacter hominis</name>
    <dbReference type="NCBI Taxonomy" id="2763053"/>
    <lineage>
        <taxon>Bacteria</taxon>
        <taxon>Bacillati</taxon>
        <taxon>Bacillota</taxon>
        <taxon>Clostridia</taxon>
        <taxon>Eubacteriales</taxon>
        <taxon>Oscillospiraceae</taxon>
        <taxon>Lawsonibacter</taxon>
    </lineage>
</organism>